<gene>
    <name evidence="2" type="ORF">FG384_11250</name>
</gene>
<keyword evidence="1" id="KW-1133">Transmembrane helix</keyword>
<evidence type="ECO:0000256" key="1">
    <source>
        <dbReference type="SAM" id="Phobius"/>
    </source>
</evidence>
<dbReference type="AlphaFoldDB" id="A0A544TQR5"/>
<sequence>MSSMDKMWISFASMGCMFIAMVFMFFVKTKFNNSLLKFIFGLIAYILLFIGFITMIYIIFNPTKA</sequence>
<accession>A0A544TQR5</accession>
<proteinExistence type="predicted"/>
<feature type="transmembrane region" description="Helical" evidence="1">
    <location>
        <begin position="7"/>
        <end position="26"/>
    </location>
</feature>
<comment type="caution">
    <text evidence="2">The sequence shown here is derived from an EMBL/GenBank/DDBJ whole genome shotgun (WGS) entry which is preliminary data.</text>
</comment>
<name>A0A544TQR5_9BACI</name>
<dbReference type="EMBL" id="VDGI01000011">
    <property type="protein sequence ID" value="TQR19798.1"/>
    <property type="molecule type" value="Genomic_DNA"/>
</dbReference>
<dbReference type="OrthoDB" id="2476435at2"/>
<dbReference type="Proteomes" id="UP000316626">
    <property type="component" value="Unassembled WGS sequence"/>
</dbReference>
<keyword evidence="3" id="KW-1185">Reference proteome</keyword>
<protein>
    <submittedName>
        <fullName evidence="2">DUF2768 domain-containing protein</fullName>
    </submittedName>
</protein>
<evidence type="ECO:0000313" key="3">
    <source>
        <dbReference type="Proteomes" id="UP000316626"/>
    </source>
</evidence>
<feature type="transmembrane region" description="Helical" evidence="1">
    <location>
        <begin position="38"/>
        <end position="60"/>
    </location>
</feature>
<reference evidence="2 3" key="1">
    <citation type="submission" date="2019-06" db="EMBL/GenBank/DDBJ databases">
        <title>Psychrobacillus vulpis sp. nov., a new species isolated from feces of a red fox that inhabits in The Tablas de Daimiel Natural Park, Albacete, Spain.</title>
        <authorList>
            <person name="Rodriguez M."/>
            <person name="Reina J.C."/>
            <person name="Bejar V."/>
            <person name="Llamas I."/>
        </authorList>
    </citation>
    <scope>NUCLEOTIDE SEQUENCE [LARGE SCALE GENOMIC DNA]</scope>
    <source>
        <strain evidence="2 3">Z8</strain>
    </source>
</reference>
<dbReference type="InterPro" id="IPR020076">
    <property type="entry name" value="DUF2768"/>
</dbReference>
<evidence type="ECO:0000313" key="2">
    <source>
        <dbReference type="EMBL" id="TQR19798.1"/>
    </source>
</evidence>
<keyword evidence="1" id="KW-0812">Transmembrane</keyword>
<dbReference type="Pfam" id="PF10966">
    <property type="entry name" value="DUF2768"/>
    <property type="match status" value="1"/>
</dbReference>
<keyword evidence="1" id="KW-0472">Membrane</keyword>
<organism evidence="2 3">
    <name type="scientific">Psychrobacillus vulpis</name>
    <dbReference type="NCBI Taxonomy" id="2325572"/>
    <lineage>
        <taxon>Bacteria</taxon>
        <taxon>Bacillati</taxon>
        <taxon>Bacillota</taxon>
        <taxon>Bacilli</taxon>
        <taxon>Bacillales</taxon>
        <taxon>Bacillaceae</taxon>
        <taxon>Psychrobacillus</taxon>
    </lineage>
</organism>